<dbReference type="GO" id="GO:0003723">
    <property type="term" value="F:RNA binding"/>
    <property type="evidence" value="ECO:0007669"/>
    <property type="project" value="TreeGrafter"/>
</dbReference>
<name>A0A553HSK8_9PEZI</name>
<feature type="compositionally biased region" description="Polar residues" evidence="9">
    <location>
        <begin position="464"/>
        <end position="484"/>
    </location>
</feature>
<dbReference type="SMART" id="SM00320">
    <property type="entry name" value="WD40"/>
    <property type="match status" value="4"/>
</dbReference>
<dbReference type="PROSITE" id="PS50082">
    <property type="entry name" value="WD_REPEATS_2"/>
    <property type="match status" value="2"/>
</dbReference>
<evidence type="ECO:0000313" key="10">
    <source>
        <dbReference type="EMBL" id="TRX90931.1"/>
    </source>
</evidence>
<organism evidence="10 11">
    <name type="scientific">Xylaria flabelliformis</name>
    <dbReference type="NCBI Taxonomy" id="2512241"/>
    <lineage>
        <taxon>Eukaryota</taxon>
        <taxon>Fungi</taxon>
        <taxon>Dikarya</taxon>
        <taxon>Ascomycota</taxon>
        <taxon>Pezizomycotina</taxon>
        <taxon>Sordariomycetes</taxon>
        <taxon>Xylariomycetidae</taxon>
        <taxon>Xylariales</taxon>
        <taxon>Xylariaceae</taxon>
        <taxon>Xylaria</taxon>
    </lineage>
</organism>
<accession>A0A553HSK8</accession>
<dbReference type="PROSITE" id="PS50294">
    <property type="entry name" value="WD_REPEATS_REGION"/>
    <property type="match status" value="1"/>
</dbReference>
<comment type="similarity">
    <text evidence="5">Belongs to the WD repeat STRAP family.</text>
</comment>
<keyword evidence="8" id="KW-0175">Coiled coil</keyword>
<proteinExistence type="inferred from homology"/>
<dbReference type="PANTHER" id="PTHR19877">
    <property type="entry name" value="EUKARYOTIC TRANSLATION INITIATION FACTOR 3 SUBUNIT I"/>
    <property type="match status" value="1"/>
</dbReference>
<dbReference type="InterPro" id="IPR001680">
    <property type="entry name" value="WD40_rpt"/>
</dbReference>
<evidence type="ECO:0000256" key="4">
    <source>
        <dbReference type="ARBA" id="ARBA00023187"/>
    </source>
</evidence>
<protein>
    <recommendedName>
        <fullName evidence="6">Serine-threonine kinase receptor-associated protein</fullName>
    </recommendedName>
</protein>
<evidence type="ECO:0000256" key="6">
    <source>
        <dbReference type="ARBA" id="ARBA00040390"/>
    </source>
</evidence>
<dbReference type="GO" id="GO:0032797">
    <property type="term" value="C:SMN complex"/>
    <property type="evidence" value="ECO:0007669"/>
    <property type="project" value="TreeGrafter"/>
</dbReference>
<dbReference type="AlphaFoldDB" id="A0A553HSK8"/>
<dbReference type="STRING" id="2512241.A0A553HSK8"/>
<dbReference type="PANTHER" id="PTHR19877:SF13">
    <property type="entry name" value="SERINE-THREONINE KINASE RECEPTOR-ASSOCIATED PROTEIN"/>
    <property type="match status" value="1"/>
</dbReference>
<reference evidence="11" key="1">
    <citation type="submission" date="2019-06" db="EMBL/GenBank/DDBJ databases">
        <title>Draft genome sequence of the griseofulvin-producing fungus Xylaria cubensis strain G536.</title>
        <authorList>
            <person name="Mead M.E."/>
            <person name="Raja H.A."/>
            <person name="Steenwyk J.L."/>
            <person name="Knowles S.L."/>
            <person name="Oberlies N.H."/>
            <person name="Rokas A."/>
        </authorList>
    </citation>
    <scope>NUCLEOTIDE SEQUENCE [LARGE SCALE GENOMIC DNA]</scope>
    <source>
        <strain evidence="11">G536</strain>
    </source>
</reference>
<dbReference type="GO" id="GO:0000387">
    <property type="term" value="P:spliceosomal snRNP assembly"/>
    <property type="evidence" value="ECO:0007669"/>
    <property type="project" value="TreeGrafter"/>
</dbReference>
<dbReference type="InterPro" id="IPR036322">
    <property type="entry name" value="WD40_repeat_dom_sf"/>
</dbReference>
<evidence type="ECO:0000256" key="8">
    <source>
        <dbReference type="SAM" id="Coils"/>
    </source>
</evidence>
<keyword evidence="1 7" id="KW-0853">WD repeat</keyword>
<dbReference type="Proteomes" id="UP000319160">
    <property type="component" value="Unassembled WGS sequence"/>
</dbReference>
<dbReference type="PROSITE" id="PS00678">
    <property type="entry name" value="WD_REPEATS_1"/>
    <property type="match status" value="1"/>
</dbReference>
<gene>
    <name evidence="10" type="ORF">FHL15_008136</name>
</gene>
<evidence type="ECO:0000256" key="9">
    <source>
        <dbReference type="SAM" id="MobiDB-lite"/>
    </source>
</evidence>
<dbReference type="Gene3D" id="2.130.10.10">
    <property type="entry name" value="YVTN repeat-like/Quinoprotein amine dehydrogenase"/>
    <property type="match status" value="1"/>
</dbReference>
<feature type="region of interest" description="Disordered" evidence="9">
    <location>
        <begin position="663"/>
        <end position="701"/>
    </location>
</feature>
<feature type="coiled-coil region" evidence="8">
    <location>
        <begin position="707"/>
        <end position="743"/>
    </location>
</feature>
<dbReference type="EMBL" id="VFLP01000050">
    <property type="protein sequence ID" value="TRX90931.1"/>
    <property type="molecule type" value="Genomic_DNA"/>
</dbReference>
<evidence type="ECO:0000313" key="11">
    <source>
        <dbReference type="Proteomes" id="UP000319160"/>
    </source>
</evidence>
<evidence type="ECO:0000256" key="7">
    <source>
        <dbReference type="PROSITE-ProRule" id="PRU00221"/>
    </source>
</evidence>
<keyword evidence="3" id="KW-0677">Repeat</keyword>
<dbReference type="OrthoDB" id="408728at2759"/>
<feature type="repeat" description="WD" evidence="7">
    <location>
        <begin position="104"/>
        <end position="146"/>
    </location>
</feature>
<feature type="region of interest" description="Disordered" evidence="9">
    <location>
        <begin position="464"/>
        <end position="513"/>
    </location>
</feature>
<dbReference type="SUPFAM" id="SSF50978">
    <property type="entry name" value="WD40 repeat-like"/>
    <property type="match status" value="1"/>
</dbReference>
<dbReference type="InterPro" id="IPR019775">
    <property type="entry name" value="WD40_repeat_CS"/>
</dbReference>
<evidence type="ECO:0000256" key="3">
    <source>
        <dbReference type="ARBA" id="ARBA00022737"/>
    </source>
</evidence>
<evidence type="ECO:0000256" key="5">
    <source>
        <dbReference type="ARBA" id="ARBA00038394"/>
    </source>
</evidence>
<feature type="compositionally biased region" description="Low complexity" evidence="9">
    <location>
        <begin position="686"/>
        <end position="701"/>
    </location>
</feature>
<dbReference type="InterPro" id="IPR015943">
    <property type="entry name" value="WD40/YVTN_repeat-like_dom_sf"/>
</dbReference>
<comment type="caution">
    <text evidence="10">The sequence shown here is derived from an EMBL/GenBank/DDBJ whole genome shotgun (WGS) entry which is preliminary data.</text>
</comment>
<keyword evidence="2" id="KW-0507">mRNA processing</keyword>
<keyword evidence="4" id="KW-0508">mRNA splicing</keyword>
<evidence type="ECO:0000256" key="1">
    <source>
        <dbReference type="ARBA" id="ARBA00022574"/>
    </source>
</evidence>
<sequence>MATTAPDPPRQYVPLTCHGHSRPVTHISFSPLERDESYYLISACKDGNPMLRDGQTGDWIGTFIGHKGAVWQARLSPDASTAATASADFTAKIWDTHTGELLCTLQHDHVVRAISYPPDSSDLLATGGQEKKLRIFDLSNVKPIETGEAVPQTFPASAAFEIGPNVHSAPIKFIVWTRDPNILITASDNVLRWFDLRTRQVAKQETLDGEIRSCELCGLAPELMSRSDLGEGLPILAVAAGQCVYFWGGMTATKELKRLKMDFQVASVAVDPKDRKIVVGEDKPMTWARVYRWDDGAEIGEPWRPYLLVLHANKKQISTKATMDLSGLLHSLQMANYTRQARRTGPSRCGKTARAIMGFGAVEQVVTEPIGLQNRIACRIVIQSPPRLAHVVRVGFDAFRVWRVAPAFDIALNYHSIADTFVSTSPLSHFANNTDSIILSPFILEELKTLQASSALNLATMAPQQVTSPPCEETTTMATSSADNTAGPSTPTTATPTTTSDKKKRKASHEYSTNPNTIRVRERNASLSPYQLAVERAKSNDMKAVATAWKDRINTESFQASSEEARRKILEDVEKTVMDRRRRKKIDASSKILKLNEELKPDDDEAVVDPSDDATASVASVAAAAAATAEAGPQPPMAPPGYIAYPTQPIYDLMDYTKKKSSSGIGASAQASSSSSSTPARIGDGAAAQPTSASASPVASATNVDTNADLMITIEDLKAQLEAEKLRHENESIRQVAEMQELRRVVDGLKVQIQHMGVLIQTIQLSRVPPTTTYDHNFNTMTSQYAMPGFQYNNQPYGGGGHDDNGYNGNDGYATGDGLDGLDGVPTLGFTNGSSAAVGNVNRGTGGGFGFF</sequence>
<feature type="compositionally biased region" description="Low complexity" evidence="9">
    <location>
        <begin position="485"/>
        <end position="499"/>
    </location>
</feature>
<feature type="compositionally biased region" description="Low complexity" evidence="9">
    <location>
        <begin position="663"/>
        <end position="677"/>
    </location>
</feature>
<keyword evidence="11" id="KW-1185">Reference proteome</keyword>
<evidence type="ECO:0000256" key="2">
    <source>
        <dbReference type="ARBA" id="ARBA00022664"/>
    </source>
</evidence>
<feature type="repeat" description="WD" evidence="7">
    <location>
        <begin position="63"/>
        <end position="104"/>
    </location>
</feature>
<dbReference type="Pfam" id="PF00400">
    <property type="entry name" value="WD40"/>
    <property type="match status" value="2"/>
</dbReference>